<keyword evidence="2" id="KW-1133">Transmembrane helix</keyword>
<keyword evidence="5" id="KW-1185">Reference proteome</keyword>
<gene>
    <name evidence="4" type="ORF">LZ012_11390</name>
</gene>
<keyword evidence="2" id="KW-0812">Transmembrane</keyword>
<name>A0ABS9K385_9RHOO</name>
<evidence type="ECO:0000256" key="1">
    <source>
        <dbReference type="SAM" id="MobiDB-lite"/>
    </source>
</evidence>
<evidence type="ECO:0000313" key="5">
    <source>
        <dbReference type="Proteomes" id="UP001165384"/>
    </source>
</evidence>
<evidence type="ECO:0000313" key="4">
    <source>
        <dbReference type="EMBL" id="MCG2577596.1"/>
    </source>
</evidence>
<feature type="transmembrane region" description="Helical" evidence="2">
    <location>
        <begin position="230"/>
        <end position="253"/>
    </location>
</feature>
<keyword evidence="2" id="KW-0472">Membrane</keyword>
<feature type="region of interest" description="Disordered" evidence="1">
    <location>
        <begin position="367"/>
        <end position="402"/>
    </location>
</feature>
<comment type="caution">
    <text evidence="4">The sequence shown here is derived from an EMBL/GenBank/DDBJ whole genome shotgun (WGS) entry which is preliminary data.</text>
</comment>
<accession>A0ABS9K385</accession>
<evidence type="ECO:0000259" key="3">
    <source>
        <dbReference type="Pfam" id="PF05707"/>
    </source>
</evidence>
<dbReference type="Pfam" id="PF05707">
    <property type="entry name" value="Zot"/>
    <property type="match status" value="1"/>
</dbReference>
<reference evidence="4" key="1">
    <citation type="submission" date="2022-01" db="EMBL/GenBank/DDBJ databases">
        <authorList>
            <person name="Jo J.-H."/>
            <person name="Im W.-T."/>
        </authorList>
    </citation>
    <scope>NUCLEOTIDE SEQUENCE</scope>
    <source>
        <strain evidence="4">XY25</strain>
    </source>
</reference>
<evidence type="ECO:0000256" key="2">
    <source>
        <dbReference type="SAM" id="Phobius"/>
    </source>
</evidence>
<organism evidence="4 5">
    <name type="scientific">Dechloromonas hankyongensis</name>
    <dbReference type="NCBI Taxonomy" id="2908002"/>
    <lineage>
        <taxon>Bacteria</taxon>
        <taxon>Pseudomonadati</taxon>
        <taxon>Pseudomonadota</taxon>
        <taxon>Betaproteobacteria</taxon>
        <taxon>Rhodocyclales</taxon>
        <taxon>Azonexaceae</taxon>
        <taxon>Dechloromonas</taxon>
    </lineage>
</organism>
<dbReference type="RefSeq" id="WP_275710864.1">
    <property type="nucleotide sequence ID" value="NZ_JAKLTN010000002.1"/>
</dbReference>
<protein>
    <recommendedName>
        <fullName evidence="3">Zona occludens toxin N-terminal domain-containing protein</fullName>
    </recommendedName>
</protein>
<dbReference type="Proteomes" id="UP001165384">
    <property type="component" value="Unassembled WGS sequence"/>
</dbReference>
<dbReference type="InterPro" id="IPR027417">
    <property type="entry name" value="P-loop_NTPase"/>
</dbReference>
<dbReference type="EMBL" id="JAKLTN010000002">
    <property type="protein sequence ID" value="MCG2577596.1"/>
    <property type="molecule type" value="Genomic_DNA"/>
</dbReference>
<proteinExistence type="predicted"/>
<dbReference type="InterPro" id="IPR008900">
    <property type="entry name" value="Zot_N"/>
</dbReference>
<sequence>MPIKIHHGPPGSFKTAGAMADDFIREAKEGRIIVTNVRGVTRDRVLDVFPDLPKTFDVIFVDDKTEEGRRLWATWFHWVPKGAFIFVDEVQDIWPKRWRESDIRALDYPGGLEQATIDDRPYCWEQAWDKHRHWNWDIVATCPAYSKVRDDIKSVADAAYKHKDLALIGWTGRYIEAMHLADDTGKNQNDFLNVQKKKVPSHVFQLYDSTATGQHRVNANGFNLFKNPRVLILMVVLAAALYFGFGRGGVVMFSGAAKNTPAPGASVAAPNNQTASASVGQPVSAVDLAKDVRLEPLVTDESFIVASYKIGPKWKYAVSFKGAHLTHNDLLDMGYTIQPLGSCALEISREGFRRRLTCGQVERQQVAMGEREASQSAPAAPRSNLAVNGEPPFIAAQPKNPA</sequence>
<dbReference type="Gene3D" id="3.40.50.300">
    <property type="entry name" value="P-loop containing nucleotide triphosphate hydrolases"/>
    <property type="match status" value="1"/>
</dbReference>
<feature type="domain" description="Zona occludens toxin N-terminal" evidence="3">
    <location>
        <begin position="3"/>
        <end position="214"/>
    </location>
</feature>